<evidence type="ECO:0000259" key="2">
    <source>
        <dbReference type="PROSITE" id="PS51352"/>
    </source>
</evidence>
<dbReference type="InterPro" id="IPR013766">
    <property type="entry name" value="Thioredoxin_domain"/>
</dbReference>
<dbReference type="EMBL" id="JAAZQD010000001">
    <property type="protein sequence ID" value="NKZ37843.1"/>
    <property type="molecule type" value="Genomic_DNA"/>
</dbReference>
<comment type="caution">
    <text evidence="3">The sequence shown here is derived from an EMBL/GenBank/DDBJ whole genome shotgun (WGS) entry which is preliminary data.</text>
</comment>
<feature type="signal peptide" evidence="1">
    <location>
        <begin position="1"/>
        <end position="23"/>
    </location>
</feature>
<keyword evidence="1" id="KW-0732">Signal</keyword>
<dbReference type="AlphaFoldDB" id="A0A846ZJT4"/>
<feature type="chain" id="PRO_5032850026" evidence="1">
    <location>
        <begin position="24"/>
        <end position="183"/>
    </location>
</feature>
<sequence length="183" mass="20373">MKHPRLRTVLAMLLVLVAASAHAALKSGDKVPDYLGNKVDGTAIHSSQYRGKVLVVTFWATWCHYCMHELPVLANIQRLTGDRLQVVAISHDETRRTYLYVHRKLHKLGMVLAYDRVNKAAHAFGVNGIPHMVIIGPDGHIAHVHVGYDKDMLPTIASELNTLLAEVPHSGTVTREEPPRQAR</sequence>
<accession>A0A846ZJT4</accession>
<reference evidence="3 4" key="1">
    <citation type="journal article" date="2017" name="Int. J. Syst. Evol. Microbiol.">
        <title>Oleiagrimonas citrea sp. nov., a marine bacterium isolated from tidal flat sediment and emended description of the genus Oleiagrimonas Fang et al. 2015 and Oleiagrimonas soli.</title>
        <authorList>
            <person name="Yang S.H."/>
            <person name="Seo H.S."/>
            <person name="Seong C.N."/>
            <person name="Kwon K.K."/>
        </authorList>
    </citation>
    <scope>NUCLEOTIDE SEQUENCE [LARGE SCALE GENOMIC DNA]</scope>
    <source>
        <strain evidence="3 4">MEBiC09124</strain>
    </source>
</reference>
<dbReference type="GO" id="GO:0016491">
    <property type="term" value="F:oxidoreductase activity"/>
    <property type="evidence" value="ECO:0007669"/>
    <property type="project" value="InterPro"/>
</dbReference>
<gene>
    <name evidence="3" type="ORF">HF690_02620</name>
</gene>
<dbReference type="RefSeq" id="WP_168608341.1">
    <property type="nucleotide sequence ID" value="NZ_JAAZQD010000001.1"/>
</dbReference>
<evidence type="ECO:0000313" key="3">
    <source>
        <dbReference type="EMBL" id="NKZ37843.1"/>
    </source>
</evidence>
<dbReference type="Pfam" id="PF08534">
    <property type="entry name" value="Redoxin"/>
    <property type="match status" value="1"/>
</dbReference>
<feature type="domain" description="Thioredoxin" evidence="2">
    <location>
        <begin position="25"/>
        <end position="169"/>
    </location>
</feature>
<dbReference type="SUPFAM" id="SSF52833">
    <property type="entry name" value="Thioredoxin-like"/>
    <property type="match status" value="1"/>
</dbReference>
<dbReference type="PANTHER" id="PTHR42852:SF13">
    <property type="entry name" value="PROTEIN DIPZ"/>
    <property type="match status" value="1"/>
</dbReference>
<evidence type="ECO:0000313" key="4">
    <source>
        <dbReference type="Proteomes" id="UP000541636"/>
    </source>
</evidence>
<dbReference type="PROSITE" id="PS51352">
    <property type="entry name" value="THIOREDOXIN_2"/>
    <property type="match status" value="1"/>
</dbReference>
<dbReference type="InterPro" id="IPR050553">
    <property type="entry name" value="Thioredoxin_ResA/DsbE_sf"/>
</dbReference>
<dbReference type="PANTHER" id="PTHR42852">
    <property type="entry name" value="THIOL:DISULFIDE INTERCHANGE PROTEIN DSBE"/>
    <property type="match status" value="1"/>
</dbReference>
<keyword evidence="4" id="KW-1185">Reference proteome</keyword>
<organism evidence="3 4">
    <name type="scientific">Oleiagrimonas citrea</name>
    <dbReference type="NCBI Taxonomy" id="1665687"/>
    <lineage>
        <taxon>Bacteria</taxon>
        <taxon>Pseudomonadati</taxon>
        <taxon>Pseudomonadota</taxon>
        <taxon>Gammaproteobacteria</taxon>
        <taxon>Lysobacterales</taxon>
        <taxon>Rhodanobacteraceae</taxon>
        <taxon>Oleiagrimonas</taxon>
    </lineage>
</organism>
<name>A0A846ZJT4_9GAMM</name>
<dbReference type="Proteomes" id="UP000541636">
    <property type="component" value="Unassembled WGS sequence"/>
</dbReference>
<evidence type="ECO:0000256" key="1">
    <source>
        <dbReference type="SAM" id="SignalP"/>
    </source>
</evidence>
<dbReference type="CDD" id="cd02966">
    <property type="entry name" value="TlpA_like_family"/>
    <property type="match status" value="1"/>
</dbReference>
<dbReference type="Gene3D" id="3.40.30.10">
    <property type="entry name" value="Glutaredoxin"/>
    <property type="match status" value="1"/>
</dbReference>
<proteinExistence type="predicted"/>
<protein>
    <submittedName>
        <fullName evidence="3">TlpA family protein disulfide reductase</fullName>
    </submittedName>
</protein>
<dbReference type="InterPro" id="IPR013740">
    <property type="entry name" value="Redoxin"/>
</dbReference>
<dbReference type="InterPro" id="IPR036249">
    <property type="entry name" value="Thioredoxin-like_sf"/>
</dbReference>